<protein>
    <submittedName>
        <fullName evidence="1">Uncharacterized protein</fullName>
    </submittedName>
</protein>
<accession>A0A8S5RFE9</accession>
<name>A0A8S5RFE9_9VIRU</name>
<dbReference type="EMBL" id="BK059102">
    <property type="protein sequence ID" value="DAE30095.1"/>
    <property type="molecule type" value="Genomic_DNA"/>
</dbReference>
<sequence length="65" mass="7673">MFETGNAIKKTEKTLKKIKSDLYPEYRYAVTDFYTGEFLYATKTFDKAMEDNFERMVIITDLKGI</sequence>
<organism evidence="1">
    <name type="scientific">virus sp. ctQmo6</name>
    <dbReference type="NCBI Taxonomy" id="2827990"/>
    <lineage>
        <taxon>Viruses</taxon>
    </lineage>
</organism>
<reference evidence="1" key="1">
    <citation type="journal article" date="2021" name="Proc. Natl. Acad. Sci. U.S.A.">
        <title>A Catalog of Tens of Thousands of Viruses from Human Metagenomes Reveals Hidden Associations with Chronic Diseases.</title>
        <authorList>
            <person name="Tisza M.J."/>
            <person name="Buck C.B."/>
        </authorList>
    </citation>
    <scope>NUCLEOTIDE SEQUENCE</scope>
    <source>
        <strain evidence="1">CtQmo6</strain>
    </source>
</reference>
<proteinExistence type="predicted"/>
<evidence type="ECO:0000313" key="1">
    <source>
        <dbReference type="EMBL" id="DAE30095.1"/>
    </source>
</evidence>